<comment type="subcellular location">
    <subcellularLocation>
        <location evidence="1">Periplasm</location>
    </subcellularLocation>
</comment>
<keyword evidence="7" id="KW-1185">Reference proteome</keyword>
<evidence type="ECO:0000259" key="5">
    <source>
        <dbReference type="Pfam" id="PF00496"/>
    </source>
</evidence>
<dbReference type="InterPro" id="IPR000914">
    <property type="entry name" value="SBP_5_dom"/>
</dbReference>
<evidence type="ECO:0000256" key="3">
    <source>
        <dbReference type="ARBA" id="ARBA00022729"/>
    </source>
</evidence>
<dbReference type="SUPFAM" id="SSF53850">
    <property type="entry name" value="Periplasmic binding protein-like II"/>
    <property type="match status" value="1"/>
</dbReference>
<dbReference type="CDD" id="cd08491">
    <property type="entry name" value="PBP2_NikA_DppA_OppA_like_12"/>
    <property type="match status" value="1"/>
</dbReference>
<accession>A0A7W6GJW9</accession>
<dbReference type="Gene3D" id="3.10.105.10">
    <property type="entry name" value="Dipeptide-binding Protein, Domain 3"/>
    <property type="match status" value="1"/>
</dbReference>
<dbReference type="PANTHER" id="PTHR30290:SF38">
    <property type="entry name" value="D,D-DIPEPTIDE-BINDING PERIPLASMIC PROTEIN DDPA-RELATED"/>
    <property type="match status" value="1"/>
</dbReference>
<name>A0A7W6GJW9_9HYPH</name>
<dbReference type="PANTHER" id="PTHR30290">
    <property type="entry name" value="PERIPLASMIC BINDING COMPONENT OF ABC TRANSPORTER"/>
    <property type="match status" value="1"/>
</dbReference>
<evidence type="ECO:0000256" key="2">
    <source>
        <dbReference type="ARBA" id="ARBA00005695"/>
    </source>
</evidence>
<dbReference type="GO" id="GO:0015833">
    <property type="term" value="P:peptide transport"/>
    <property type="evidence" value="ECO:0007669"/>
    <property type="project" value="TreeGrafter"/>
</dbReference>
<evidence type="ECO:0000256" key="1">
    <source>
        <dbReference type="ARBA" id="ARBA00004418"/>
    </source>
</evidence>
<evidence type="ECO:0000256" key="4">
    <source>
        <dbReference type="SAM" id="SignalP"/>
    </source>
</evidence>
<dbReference type="Gene3D" id="3.90.76.10">
    <property type="entry name" value="Dipeptide-binding Protein, Domain 1"/>
    <property type="match status" value="1"/>
</dbReference>
<sequence length="502" mass="55109">MTMKLSQGVSAALISILLSGVAYAAEGEVKIVLPEQPANLEPCRSIRSDIGRVINSNITETLTNIEPEKGTVAPWLAESWEQVDDLTWRIHLKSGVKFQDGAEFNAEAVAKSIDRLMNPKLTCDSRSKFGDVKLTPKAIDATTLEITSDSPVPIMPTLLGTVQIVSPNMPFDAETNAPVGTGPYTLESATNEQIVLARSDSYWGAKPEVTKATYVWRGESAIRAAMVESGEADMTPSLAVQDATNSDTDFAYLNSETTRMRIDAEIPPLNDVRVRKALNLAIDWDGMGEALFGKDVLRASQMVVPGVLGHNPDIKPWPYDPDQAKKLIEEAKADGVPVDTEIVLIGRNGFFPNSAESLEAMMAMWQEIGLNVSLRQLEAADWVRYLDKPFPQGRGPTLFQQQHDNNTGDAGFTAPVMFLSEGQYSTIAVPELDVILKKAMAATGTEREKLFQEAFLKVHDEIVADVPMYHMIGYVRVGSRLDWKPDLKTNSEIALSQIKLKD</sequence>
<dbReference type="Gene3D" id="3.40.190.10">
    <property type="entry name" value="Periplasmic binding protein-like II"/>
    <property type="match status" value="1"/>
</dbReference>
<dbReference type="InterPro" id="IPR039424">
    <property type="entry name" value="SBP_5"/>
</dbReference>
<reference evidence="6 7" key="1">
    <citation type="submission" date="2020-08" db="EMBL/GenBank/DDBJ databases">
        <title>Genomic Encyclopedia of Type Strains, Phase IV (KMG-IV): sequencing the most valuable type-strain genomes for metagenomic binning, comparative biology and taxonomic classification.</title>
        <authorList>
            <person name="Goeker M."/>
        </authorList>
    </citation>
    <scope>NUCLEOTIDE SEQUENCE [LARGE SCALE GENOMIC DNA]</scope>
    <source>
        <strain evidence="6 7">DSM 100211</strain>
    </source>
</reference>
<dbReference type="RefSeq" id="WP_183806714.1">
    <property type="nucleotide sequence ID" value="NZ_JACIEE010000007.1"/>
</dbReference>
<dbReference type="GO" id="GO:1904680">
    <property type="term" value="F:peptide transmembrane transporter activity"/>
    <property type="evidence" value="ECO:0007669"/>
    <property type="project" value="TreeGrafter"/>
</dbReference>
<dbReference type="Pfam" id="PF00496">
    <property type="entry name" value="SBP_bac_5"/>
    <property type="match status" value="1"/>
</dbReference>
<comment type="caution">
    <text evidence="6">The sequence shown here is derived from an EMBL/GenBank/DDBJ whole genome shotgun (WGS) entry which is preliminary data.</text>
</comment>
<organism evidence="6 7">
    <name type="scientific">Mycoplana azooxidifex</name>
    <dbReference type="NCBI Taxonomy" id="1636188"/>
    <lineage>
        <taxon>Bacteria</taxon>
        <taxon>Pseudomonadati</taxon>
        <taxon>Pseudomonadota</taxon>
        <taxon>Alphaproteobacteria</taxon>
        <taxon>Hyphomicrobiales</taxon>
        <taxon>Rhizobiaceae</taxon>
        <taxon>Mycoplana</taxon>
    </lineage>
</organism>
<dbReference type="Proteomes" id="UP000574761">
    <property type="component" value="Unassembled WGS sequence"/>
</dbReference>
<feature type="domain" description="Solute-binding protein family 5" evidence="5">
    <location>
        <begin position="72"/>
        <end position="384"/>
    </location>
</feature>
<feature type="chain" id="PRO_5031556145" evidence="4">
    <location>
        <begin position="25"/>
        <end position="502"/>
    </location>
</feature>
<dbReference type="EMBL" id="JACIEE010000007">
    <property type="protein sequence ID" value="MBB3978466.1"/>
    <property type="molecule type" value="Genomic_DNA"/>
</dbReference>
<evidence type="ECO:0000313" key="6">
    <source>
        <dbReference type="EMBL" id="MBB3978466.1"/>
    </source>
</evidence>
<protein>
    <submittedName>
        <fullName evidence="6">Peptide/nickel transport system substrate-binding protein</fullName>
    </submittedName>
</protein>
<keyword evidence="3 4" id="KW-0732">Signal</keyword>
<gene>
    <name evidence="6" type="ORF">GGQ64_003700</name>
</gene>
<dbReference type="AlphaFoldDB" id="A0A7W6GJW9"/>
<comment type="similarity">
    <text evidence="2">Belongs to the bacterial solute-binding protein 5 family.</text>
</comment>
<evidence type="ECO:0000313" key="7">
    <source>
        <dbReference type="Proteomes" id="UP000574761"/>
    </source>
</evidence>
<feature type="signal peptide" evidence="4">
    <location>
        <begin position="1"/>
        <end position="24"/>
    </location>
</feature>
<proteinExistence type="inferred from homology"/>